<reference evidence="1 2" key="1">
    <citation type="submission" date="2019-12" db="EMBL/GenBank/DDBJ databases">
        <title>Rhizobium genotypes associated with high levels of biological nitrogen fixation by grain legumes in a temperate-maritime cropping system.</title>
        <authorList>
            <person name="Maluk M."/>
            <person name="Francesc Ferrando Molina F."/>
            <person name="Lopez Del Egido L."/>
            <person name="Lafos M."/>
            <person name="Langarica-Fuentes A."/>
            <person name="Gebre Yohannes G."/>
            <person name="Young M.W."/>
            <person name="Martin P."/>
            <person name="Gantlett R."/>
            <person name="Kenicer G."/>
            <person name="Hawes C."/>
            <person name="Begg G.S."/>
            <person name="Quilliam R.S."/>
            <person name="Squire G.R."/>
            <person name="Poole P.S."/>
            <person name="Young P.W."/>
            <person name="Iannetta P.M."/>
            <person name="James E.K."/>
        </authorList>
    </citation>
    <scope>NUCLEOTIDE SEQUENCE [LARGE SCALE GENOMIC DNA]</scope>
    <source>
        <strain evidence="1 2">JHI366</strain>
    </source>
</reference>
<protein>
    <submittedName>
        <fullName evidence="1">Uncharacterized protein</fullName>
    </submittedName>
</protein>
<dbReference type="EMBL" id="WUFT01000023">
    <property type="protein sequence ID" value="NEJ74174.1"/>
    <property type="molecule type" value="Genomic_DNA"/>
</dbReference>
<organism evidence="1 2">
    <name type="scientific">Rhizobium phaseoli</name>
    <dbReference type="NCBI Taxonomy" id="396"/>
    <lineage>
        <taxon>Bacteria</taxon>
        <taxon>Pseudomonadati</taxon>
        <taxon>Pseudomonadota</taxon>
        <taxon>Alphaproteobacteria</taxon>
        <taxon>Hyphomicrobiales</taxon>
        <taxon>Rhizobiaceae</taxon>
        <taxon>Rhizobium/Agrobacterium group</taxon>
        <taxon>Rhizobium</taxon>
    </lineage>
</organism>
<comment type="caution">
    <text evidence="1">The sequence shown here is derived from an EMBL/GenBank/DDBJ whole genome shotgun (WGS) entry which is preliminary data.</text>
</comment>
<evidence type="ECO:0000313" key="1">
    <source>
        <dbReference type="EMBL" id="NEJ74174.1"/>
    </source>
</evidence>
<dbReference type="Proteomes" id="UP000471753">
    <property type="component" value="Unassembled WGS sequence"/>
</dbReference>
<proteinExistence type="predicted"/>
<evidence type="ECO:0000313" key="2">
    <source>
        <dbReference type="Proteomes" id="UP000471753"/>
    </source>
</evidence>
<dbReference type="RefSeq" id="WP_164015232.1">
    <property type="nucleotide sequence ID" value="NZ_WUFT01000023.1"/>
</dbReference>
<accession>A0A7K3ULN1</accession>
<name>A0A7K3ULN1_9HYPH</name>
<dbReference type="AlphaFoldDB" id="A0A7K3ULN1"/>
<sequence length="92" mass="9994">MWVVPANGNSMAHELSGLREGDRMICFAFSRRPRKLPLLLDEIWATGAIAVLIPDASAAESATAADHIIRCRSHSLAAFNSNASARSTEWSK</sequence>
<gene>
    <name evidence="1" type="ORF">GR197_27150</name>
</gene>